<comment type="caution">
    <text evidence="1">The sequence shown here is derived from an EMBL/GenBank/DDBJ whole genome shotgun (WGS) entry which is preliminary data.</text>
</comment>
<reference evidence="1" key="1">
    <citation type="journal article" date="2020" name="ISME J.">
        <title>Gammaproteobacteria mediating utilization of methyl-, sulfur- and petroleum organic compounds in deep ocean hydrothermal plumes.</title>
        <authorList>
            <person name="Zhou Z."/>
            <person name="Liu Y."/>
            <person name="Pan J."/>
            <person name="Cron B.R."/>
            <person name="Toner B.M."/>
            <person name="Anantharaman K."/>
            <person name="Breier J.A."/>
            <person name="Dick G.J."/>
            <person name="Li M."/>
        </authorList>
    </citation>
    <scope>NUCLEOTIDE SEQUENCE</scope>
    <source>
        <strain evidence="1">SZUA-1501</strain>
    </source>
</reference>
<dbReference type="AlphaFoldDB" id="A0A9D0YPX5"/>
<evidence type="ECO:0000313" key="1">
    <source>
        <dbReference type="EMBL" id="HIP98895.1"/>
    </source>
</evidence>
<organism evidence="1 2">
    <name type="scientific">Aquifex aeolicus</name>
    <dbReference type="NCBI Taxonomy" id="63363"/>
    <lineage>
        <taxon>Bacteria</taxon>
        <taxon>Pseudomonadati</taxon>
        <taxon>Aquificota</taxon>
        <taxon>Aquificia</taxon>
        <taxon>Aquificales</taxon>
        <taxon>Aquificaceae</taxon>
        <taxon>Aquifex</taxon>
    </lineage>
</organism>
<accession>A0A9D0YPX5</accession>
<proteinExistence type="predicted"/>
<evidence type="ECO:0000313" key="2">
    <source>
        <dbReference type="Proteomes" id="UP000606463"/>
    </source>
</evidence>
<dbReference type="Proteomes" id="UP000606463">
    <property type="component" value="Unassembled WGS sequence"/>
</dbReference>
<dbReference type="EMBL" id="DQVE01000059">
    <property type="protein sequence ID" value="HIP98895.1"/>
    <property type="molecule type" value="Genomic_DNA"/>
</dbReference>
<gene>
    <name evidence="1" type="ORF">EYH37_06020</name>
</gene>
<name>A0A9D0YPX5_AQUAO</name>
<sequence length="186" mass="21573">MKVYLGWGVFSELCEYLMADIELAIEKETGEKVNLVLDYSDRILLGEFPDEHLYSLKRVAAHIHFKGEPPETSPAEADDIEDEELITYIDTYKTDYHFGSFVFFSETVGVYLPLKGLKEPLHFEHEDRKIEICSVGSLYKLKDELLELKEKLKEKPLFVELEILNKLLSWSEEAIKREKPLTIVGE</sequence>
<protein>
    <submittedName>
        <fullName evidence="1">Uncharacterized protein</fullName>
    </submittedName>
</protein>